<gene>
    <name evidence="1" type="ORF">BN11_1440003</name>
</gene>
<dbReference type="EMBL" id="CAJA01000051">
    <property type="protein sequence ID" value="CCH72199.1"/>
    <property type="molecule type" value="Genomic_DNA"/>
</dbReference>
<dbReference type="OrthoDB" id="345573at2"/>
<name>W6K1M7_9MICO</name>
<comment type="caution">
    <text evidence="1">The sequence shown here is derived from an EMBL/GenBank/DDBJ whole genome shotgun (WGS) entry which is preliminary data.</text>
</comment>
<evidence type="ECO:0000313" key="1">
    <source>
        <dbReference type="EMBL" id="CCH72199.1"/>
    </source>
</evidence>
<reference evidence="1 2" key="1">
    <citation type="journal article" date="2013" name="ISME J.">
        <title>A metabolic model for members of the genus Tetrasphaera involved in enhanced biological phosphorus removal.</title>
        <authorList>
            <person name="Kristiansen R."/>
            <person name="Nguyen H.T.T."/>
            <person name="Saunders A.M."/>
            <person name="Nielsen J.L."/>
            <person name="Wimmer R."/>
            <person name="Le V.Q."/>
            <person name="McIlroy S.J."/>
            <person name="Petrovski S."/>
            <person name="Seviour R.J."/>
            <person name="Calteau A."/>
            <person name="Nielsen K.L."/>
            <person name="Nielsen P.H."/>
        </authorList>
    </citation>
    <scope>NUCLEOTIDE SEQUENCE [LARGE SCALE GENOMIC DNA]</scope>
    <source>
        <strain evidence="1 2">Ben110</strain>
    </source>
</reference>
<dbReference type="AlphaFoldDB" id="W6K1M7"/>
<dbReference type="STRING" id="1193182.BN11_1440003"/>
<protein>
    <submittedName>
        <fullName evidence="1">PGAP1 family protein</fullName>
    </submittedName>
</protein>
<proteinExistence type="predicted"/>
<dbReference type="RefSeq" id="WP_157044076.1">
    <property type="nucleotide sequence ID" value="NZ_HG764815.1"/>
</dbReference>
<dbReference type="Gene3D" id="3.40.50.1820">
    <property type="entry name" value="alpha/beta hydrolase"/>
    <property type="match status" value="1"/>
</dbReference>
<accession>W6K1M7</accession>
<organism evidence="1 2">
    <name type="scientific">Nostocoides australiense Ben110</name>
    <dbReference type="NCBI Taxonomy" id="1193182"/>
    <lineage>
        <taxon>Bacteria</taxon>
        <taxon>Bacillati</taxon>
        <taxon>Actinomycetota</taxon>
        <taxon>Actinomycetes</taxon>
        <taxon>Micrococcales</taxon>
        <taxon>Intrasporangiaceae</taxon>
        <taxon>Nostocoides</taxon>
    </lineage>
</organism>
<evidence type="ECO:0000313" key="2">
    <source>
        <dbReference type="Proteomes" id="UP000035763"/>
    </source>
</evidence>
<sequence>MRPSLVHGLVEVPRMAGEVGEYAAFRRILRKARRGDGQHVLVLPGLMAGDYTTAIMRSYLSSLGYHPHGWGVGRNIGPTRRIVDSMRASVENLTAEHGPISLIGWSLGGLYARQLGRAYPDQVRQVITLGSPFRLIHREDTLASLVFDRYRHLHVEAEELDMPEQEHLRDPMPIPTTAIYSRTDGIVPWQACLNEIYGKAENIEVKASHIGMGHHPAVLWAIADRLALPMDQWRPFKVPGSLRRWYPTPLSWPLDDEFLIDVIEPDLGGPVNEAATG</sequence>
<dbReference type="Proteomes" id="UP000035763">
    <property type="component" value="Unassembled WGS sequence"/>
</dbReference>
<dbReference type="SUPFAM" id="SSF53474">
    <property type="entry name" value="alpha/beta-Hydrolases"/>
    <property type="match status" value="1"/>
</dbReference>
<dbReference type="InterPro" id="IPR029058">
    <property type="entry name" value="AB_hydrolase_fold"/>
</dbReference>
<keyword evidence="2" id="KW-1185">Reference proteome</keyword>